<dbReference type="InterPro" id="IPR017441">
    <property type="entry name" value="Protein_kinase_ATP_BS"/>
</dbReference>
<evidence type="ECO:0000313" key="19">
    <source>
        <dbReference type="Proteomes" id="UP000694864"/>
    </source>
</evidence>
<keyword evidence="11 15" id="KW-0067">ATP-binding</keyword>
<name>A0ABM0VZA2_CAMSA</name>
<dbReference type="InterPro" id="IPR011009">
    <property type="entry name" value="Kinase-like_dom_sf"/>
</dbReference>
<gene>
    <name evidence="20" type="primary">LOC104744202</name>
</gene>
<dbReference type="Gene3D" id="3.80.10.10">
    <property type="entry name" value="Ribonuclease Inhibitor"/>
    <property type="match status" value="4"/>
</dbReference>
<comment type="similarity">
    <text evidence="3">Belongs to the protein kinase superfamily. Ser/Thr protein kinase family.</text>
</comment>
<dbReference type="SUPFAM" id="SSF56112">
    <property type="entry name" value="Protein kinase-like (PK-like)"/>
    <property type="match status" value="1"/>
</dbReference>
<dbReference type="InterPro" id="IPR013210">
    <property type="entry name" value="LRR_N_plant-typ"/>
</dbReference>
<dbReference type="Pfam" id="PF00069">
    <property type="entry name" value="Pkinase"/>
    <property type="match status" value="1"/>
</dbReference>
<evidence type="ECO:0000259" key="18">
    <source>
        <dbReference type="PROSITE" id="PS50011"/>
    </source>
</evidence>
<dbReference type="InterPro" id="IPR000719">
    <property type="entry name" value="Prot_kinase_dom"/>
</dbReference>
<dbReference type="Gene3D" id="1.10.510.10">
    <property type="entry name" value="Transferase(Phosphotransferase) domain 1"/>
    <property type="match status" value="1"/>
</dbReference>
<accession>A0ABM0VZA2</accession>
<evidence type="ECO:0000256" key="12">
    <source>
        <dbReference type="ARBA" id="ARBA00022989"/>
    </source>
</evidence>
<dbReference type="InterPro" id="IPR051716">
    <property type="entry name" value="Plant_RL_S/T_kinase"/>
</dbReference>
<evidence type="ECO:0000256" key="2">
    <source>
        <dbReference type="ARBA" id="ARBA00004479"/>
    </source>
</evidence>
<keyword evidence="5" id="KW-0808">Transferase</keyword>
<evidence type="ECO:0000256" key="16">
    <source>
        <dbReference type="SAM" id="Phobius"/>
    </source>
</evidence>
<dbReference type="InterPro" id="IPR025875">
    <property type="entry name" value="Leu-rich_rpt_4"/>
</dbReference>
<dbReference type="PANTHER" id="PTHR48053:SF159">
    <property type="entry name" value="PROTEIN KINASE DOMAIN-CONTAINING PROTEIN"/>
    <property type="match status" value="1"/>
</dbReference>
<dbReference type="Pfam" id="PF08263">
    <property type="entry name" value="LRRNT_2"/>
    <property type="match status" value="1"/>
</dbReference>
<evidence type="ECO:0000256" key="10">
    <source>
        <dbReference type="ARBA" id="ARBA00022777"/>
    </source>
</evidence>
<keyword evidence="4" id="KW-0433">Leucine-rich repeat</keyword>
<feature type="chain" id="PRO_5045034914" evidence="17">
    <location>
        <begin position="27"/>
        <end position="1003"/>
    </location>
</feature>
<evidence type="ECO:0000256" key="3">
    <source>
        <dbReference type="ARBA" id="ARBA00008684"/>
    </source>
</evidence>
<keyword evidence="6 16" id="KW-0812">Transmembrane</keyword>
<evidence type="ECO:0000256" key="8">
    <source>
        <dbReference type="ARBA" id="ARBA00022737"/>
    </source>
</evidence>
<feature type="domain" description="Protein kinase" evidence="18">
    <location>
        <begin position="688"/>
        <end position="1002"/>
    </location>
</feature>
<protein>
    <submittedName>
        <fullName evidence="20">LRR receptor-like serine/threonine-protein kinase HSL2</fullName>
    </submittedName>
</protein>
<dbReference type="GeneID" id="104744202"/>
<keyword evidence="9 15" id="KW-0547">Nucleotide-binding</keyword>
<keyword evidence="7 17" id="KW-0732">Signal</keyword>
<keyword evidence="12 16" id="KW-1133">Transmembrane helix</keyword>
<feature type="binding site" evidence="15">
    <location>
        <position position="717"/>
    </location>
    <ligand>
        <name>ATP</name>
        <dbReference type="ChEBI" id="CHEBI:30616"/>
    </ligand>
</feature>
<reference evidence="19" key="1">
    <citation type="journal article" date="2014" name="Nat. Commun.">
        <title>The emerging biofuel crop Camelina sativa retains a highly undifferentiated hexaploid genome structure.</title>
        <authorList>
            <person name="Kagale S."/>
            <person name="Koh C."/>
            <person name="Nixon J."/>
            <person name="Bollina V."/>
            <person name="Clarke W.E."/>
            <person name="Tuteja R."/>
            <person name="Spillane C."/>
            <person name="Robinson S.J."/>
            <person name="Links M.G."/>
            <person name="Clarke C."/>
            <person name="Higgins E.E."/>
            <person name="Huebert T."/>
            <person name="Sharpe A.G."/>
            <person name="Parkin I.A."/>
        </authorList>
    </citation>
    <scope>NUCLEOTIDE SEQUENCE [LARGE SCALE GENOMIC DNA]</scope>
    <source>
        <strain evidence="19">cv. DH55</strain>
    </source>
</reference>
<dbReference type="PANTHER" id="PTHR48053">
    <property type="entry name" value="LEUCINE RICH REPEAT FAMILY PROTEIN, EXPRESSED"/>
    <property type="match status" value="1"/>
</dbReference>
<dbReference type="Pfam" id="PF12799">
    <property type="entry name" value="LRR_4"/>
    <property type="match status" value="1"/>
</dbReference>
<dbReference type="SMART" id="SM00220">
    <property type="entry name" value="S_TKc"/>
    <property type="match status" value="1"/>
</dbReference>
<evidence type="ECO:0000256" key="9">
    <source>
        <dbReference type="ARBA" id="ARBA00022741"/>
    </source>
</evidence>
<dbReference type="PROSITE" id="PS00107">
    <property type="entry name" value="PROTEIN_KINASE_ATP"/>
    <property type="match status" value="1"/>
</dbReference>
<evidence type="ECO:0000256" key="17">
    <source>
        <dbReference type="SAM" id="SignalP"/>
    </source>
</evidence>
<dbReference type="RefSeq" id="XP_010463514.1">
    <property type="nucleotide sequence ID" value="XM_010465212.2"/>
</dbReference>
<dbReference type="SUPFAM" id="SSF52058">
    <property type="entry name" value="L domain-like"/>
    <property type="match status" value="1"/>
</dbReference>
<keyword evidence="14" id="KW-0675">Receptor</keyword>
<evidence type="ECO:0000256" key="1">
    <source>
        <dbReference type="ARBA" id="ARBA00004236"/>
    </source>
</evidence>
<evidence type="ECO:0000313" key="20">
    <source>
        <dbReference type="RefSeq" id="XP_010463514.1"/>
    </source>
</evidence>
<sequence length="1003" mass="111386">MTNPTTLSLFLSLLLLLLSCFLQVSSNGDAEILNRVKKTRLLDPDGNLQDWIITGDNRNPCNWTGITCDDNIRNGSTVTSIDLSGYNIFGGFPYGFCRIRTLININLSQNNLNGTIDSAPLSLCSKIQVLILNGNNFSGKLPEFSPEFRNLRVLELESNLFTGEIPQCYGRLISLQVLNLNVNPLSGIVPPFLGNLTELTRLDLAYISFEPSPIPSIFGNLTKLSELRLTNSNLVGEIPNSIMNLALLENLDLAMNGLTGEIPESIGRLKSVNQIELYDNRLSGKLPESIGNLTELRNLDVSQNNLTGELPVKVAALQLISFNLNDNFLTGGLPDVVALNPNLVEFKIFNNSFTGTLPKNLGRFSGISEFDVSTNKFSGELPPYLCFRRKLERIVTFNNQLSGKIPESYGGCGSLNYIRMADNKLSGEVPVRFWELPLTRLELANNNQLQGSIPPSISNARHLSQLEISGNNFSGEIPASICDLGDLRVIDLSRNRFSGSLPNCINKLKNLERLEMQENMLDGEIPSSVSSCTRLTELNLSNNRLRGRIPPELGDLPVLNYLDLSDNQLTGEIPSELLKLKLNQFNVSVNKLYGKIPYGFQQDVFRSSLLGNPNLCGPNLDPIRPCRSKPETRYILAISILCIVILTGALVCLFIKTKPLFKRKPKPVNKVIIFQRVGFTEEDIYPQLTEENIIGSGGSGLVYRVKLKSGQTLAVKKLWGGPGQKPESESVFRSEVEILGRVRHGNIVKLLMCYNGEEFRFLVYEFMENGSLGDVLHSEKELHSEKKEHRAVSTLDWTTRFSIVVGAAQGLAYLHHDSVPPIVHRDVKSNNILLDHEMKPRVADFGLAKPLKRKDNDGVSDVSTMSCVAGTYGYIAPEYGYTSKVDEKSDVYSFGVVLLELITGKRPNDSCFGENKDIVKFAMEAALCSFPSPEDGAMNQDSPTGNYRDIGKLVDPKMKLSMREYEEIEKVLDVALLCTSSFPINRPTMRKVVELLKEKKSLE</sequence>
<feature type="signal peptide" evidence="17">
    <location>
        <begin position="1"/>
        <end position="26"/>
    </location>
</feature>
<feature type="transmembrane region" description="Helical" evidence="16">
    <location>
        <begin position="634"/>
        <end position="655"/>
    </location>
</feature>
<dbReference type="InterPro" id="IPR003591">
    <property type="entry name" value="Leu-rich_rpt_typical-subtyp"/>
</dbReference>
<evidence type="ECO:0000256" key="6">
    <source>
        <dbReference type="ARBA" id="ARBA00022692"/>
    </source>
</evidence>
<evidence type="ECO:0000256" key="4">
    <source>
        <dbReference type="ARBA" id="ARBA00022614"/>
    </source>
</evidence>
<dbReference type="Proteomes" id="UP000694864">
    <property type="component" value="Chromosome 2"/>
</dbReference>
<evidence type="ECO:0000256" key="5">
    <source>
        <dbReference type="ARBA" id="ARBA00022679"/>
    </source>
</evidence>
<dbReference type="PROSITE" id="PS50011">
    <property type="entry name" value="PROTEIN_KINASE_DOM"/>
    <property type="match status" value="1"/>
</dbReference>
<comment type="subcellular location">
    <subcellularLocation>
        <location evidence="1">Cell membrane</location>
    </subcellularLocation>
    <subcellularLocation>
        <location evidence="2">Membrane</location>
        <topology evidence="2">Single-pass type I membrane protein</topology>
    </subcellularLocation>
</comment>
<evidence type="ECO:0000256" key="13">
    <source>
        <dbReference type="ARBA" id="ARBA00023136"/>
    </source>
</evidence>
<dbReference type="InterPro" id="IPR032675">
    <property type="entry name" value="LRR_dom_sf"/>
</dbReference>
<dbReference type="Pfam" id="PF00560">
    <property type="entry name" value="LRR_1"/>
    <property type="match status" value="4"/>
</dbReference>
<dbReference type="InterPro" id="IPR008271">
    <property type="entry name" value="Ser/Thr_kinase_AS"/>
</dbReference>
<evidence type="ECO:0000256" key="7">
    <source>
        <dbReference type="ARBA" id="ARBA00022729"/>
    </source>
</evidence>
<dbReference type="Gene3D" id="3.30.200.20">
    <property type="entry name" value="Phosphorylase Kinase, domain 1"/>
    <property type="match status" value="1"/>
</dbReference>
<keyword evidence="10" id="KW-0418">Kinase</keyword>
<keyword evidence="13 16" id="KW-0472">Membrane</keyword>
<dbReference type="PROSITE" id="PS00108">
    <property type="entry name" value="PROTEIN_KINASE_ST"/>
    <property type="match status" value="1"/>
</dbReference>
<dbReference type="SMART" id="SM00369">
    <property type="entry name" value="LRR_TYP"/>
    <property type="match status" value="6"/>
</dbReference>
<keyword evidence="19" id="KW-1185">Reference proteome</keyword>
<organism evidence="19 20">
    <name type="scientific">Camelina sativa</name>
    <name type="common">False flax</name>
    <name type="synonym">Myagrum sativum</name>
    <dbReference type="NCBI Taxonomy" id="90675"/>
    <lineage>
        <taxon>Eukaryota</taxon>
        <taxon>Viridiplantae</taxon>
        <taxon>Streptophyta</taxon>
        <taxon>Embryophyta</taxon>
        <taxon>Tracheophyta</taxon>
        <taxon>Spermatophyta</taxon>
        <taxon>Magnoliopsida</taxon>
        <taxon>eudicotyledons</taxon>
        <taxon>Gunneridae</taxon>
        <taxon>Pentapetalae</taxon>
        <taxon>rosids</taxon>
        <taxon>malvids</taxon>
        <taxon>Brassicales</taxon>
        <taxon>Brassicaceae</taxon>
        <taxon>Camelineae</taxon>
        <taxon>Camelina</taxon>
    </lineage>
</organism>
<dbReference type="SUPFAM" id="SSF52047">
    <property type="entry name" value="RNI-like"/>
    <property type="match status" value="1"/>
</dbReference>
<dbReference type="InterPro" id="IPR001611">
    <property type="entry name" value="Leu-rich_rpt"/>
</dbReference>
<keyword evidence="8" id="KW-0677">Repeat</keyword>
<evidence type="ECO:0000256" key="14">
    <source>
        <dbReference type="ARBA" id="ARBA00023170"/>
    </source>
</evidence>
<evidence type="ECO:0000256" key="15">
    <source>
        <dbReference type="PROSITE-ProRule" id="PRU10141"/>
    </source>
</evidence>
<proteinExistence type="inferred from homology"/>
<evidence type="ECO:0000256" key="11">
    <source>
        <dbReference type="ARBA" id="ARBA00022840"/>
    </source>
</evidence>
<reference evidence="20" key="2">
    <citation type="submission" date="2025-08" db="UniProtKB">
        <authorList>
            <consortium name="RefSeq"/>
        </authorList>
    </citation>
    <scope>IDENTIFICATION</scope>
    <source>
        <tissue evidence="20">Leaf</tissue>
    </source>
</reference>